<dbReference type="EMBL" id="FAVB01000001">
    <property type="protein sequence ID" value="CUU69641.1"/>
    <property type="molecule type" value="Genomic_DNA"/>
</dbReference>
<feature type="binding site" evidence="7">
    <location>
        <position position="101"/>
    </location>
    <ligand>
        <name>Ni(2+)</name>
        <dbReference type="ChEBI" id="CHEBI:49786"/>
    </ligand>
</feature>
<dbReference type="InterPro" id="IPR022988">
    <property type="entry name" value="Ni_resp_reg_NikR"/>
</dbReference>
<keyword evidence="3 7" id="KW-0479">Metal-binding</keyword>
<dbReference type="SUPFAM" id="SSF47598">
    <property type="entry name" value="Ribbon-helix-helix"/>
    <property type="match status" value="1"/>
</dbReference>
<dbReference type="Pfam" id="PF08753">
    <property type="entry name" value="NikR_C"/>
    <property type="match status" value="1"/>
</dbReference>
<dbReference type="Proteomes" id="UP000052245">
    <property type="component" value="Unassembled WGS sequence"/>
</dbReference>
<comment type="function">
    <text evidence="7">Transcriptional regulator.</text>
</comment>
<evidence type="ECO:0000313" key="10">
    <source>
        <dbReference type="EMBL" id="CUU69641.1"/>
    </source>
</evidence>
<evidence type="ECO:0000256" key="7">
    <source>
        <dbReference type="HAMAP-Rule" id="MF_00476"/>
    </source>
</evidence>
<evidence type="ECO:0000313" key="11">
    <source>
        <dbReference type="EMBL" id="CUU71356.1"/>
    </source>
</evidence>
<evidence type="ECO:0000256" key="2">
    <source>
        <dbReference type="ARBA" id="ARBA00022596"/>
    </source>
</evidence>
<evidence type="ECO:0000313" key="13">
    <source>
        <dbReference type="EMBL" id="PPB72981.1"/>
    </source>
</evidence>
<evidence type="ECO:0000256" key="3">
    <source>
        <dbReference type="ARBA" id="ARBA00022723"/>
    </source>
</evidence>
<evidence type="ECO:0000313" key="16">
    <source>
        <dbReference type="Proteomes" id="UP000052257"/>
    </source>
</evidence>
<reference evidence="14 15" key="1">
    <citation type="submission" date="2015-11" db="EMBL/GenBank/DDBJ databases">
        <authorList>
            <consortium name="Pathogen Informatics"/>
        </authorList>
    </citation>
    <scope>NUCLEOTIDE SEQUENCE [LARGE SCALE GENOMIC DNA]</scope>
    <source>
        <strain evidence="10 14">006A-0059</strain>
        <strain evidence="12 16">006A-0191</strain>
        <strain evidence="11 15">007A-0283</strain>
    </source>
</reference>
<dbReference type="NCBIfam" id="NF003381">
    <property type="entry name" value="PRK04460.1"/>
    <property type="match status" value="1"/>
</dbReference>
<evidence type="ECO:0000313" key="14">
    <source>
        <dbReference type="Proteomes" id="UP000052237"/>
    </source>
</evidence>
<dbReference type="Gene3D" id="3.30.70.1150">
    <property type="entry name" value="ACT-like. Chain A, domain 2"/>
    <property type="match status" value="1"/>
</dbReference>
<dbReference type="InterPro" id="IPR050192">
    <property type="entry name" value="CopG/NikR_regulator"/>
</dbReference>
<evidence type="ECO:0000313" key="12">
    <source>
        <dbReference type="EMBL" id="CUU85415.1"/>
    </source>
</evidence>
<dbReference type="NCBIfam" id="NF002169">
    <property type="entry name" value="PRK01002.1"/>
    <property type="match status" value="1"/>
</dbReference>
<dbReference type="GO" id="GO:0003677">
    <property type="term" value="F:DNA binding"/>
    <property type="evidence" value="ECO:0007669"/>
    <property type="project" value="UniProtKB-KW"/>
</dbReference>
<dbReference type="GO" id="GO:0010045">
    <property type="term" value="P:response to nickel cation"/>
    <property type="evidence" value="ECO:0007669"/>
    <property type="project" value="InterPro"/>
</dbReference>
<dbReference type="InterPro" id="IPR013321">
    <property type="entry name" value="Arc_rbn_hlx_hlx"/>
</dbReference>
<dbReference type="SUPFAM" id="SSF55021">
    <property type="entry name" value="ACT-like"/>
    <property type="match status" value="1"/>
</dbReference>
<evidence type="ECO:0000259" key="9">
    <source>
        <dbReference type="Pfam" id="PF08753"/>
    </source>
</evidence>
<reference evidence="13 17" key="2">
    <citation type="submission" date="2017-06" db="EMBL/GenBank/DDBJ databases">
        <title>Updating the genomic taxonomy and epidemiology of Campylobacter hyointestinalis; discovery in New Zealand farmed ruminants.</title>
        <authorList>
            <person name="Wilkinson D.A."/>
            <person name="Fayaz A."/>
            <person name="Biggs P.J."/>
            <person name="Midwinter A.C."/>
        </authorList>
    </citation>
    <scope>NUCLEOTIDE SEQUENCE [LARGE SCALE GENOMIC DNA]</scope>
    <source>
        <strain evidence="13 17">S1614a</strain>
    </source>
</reference>
<organism evidence="12 16">
    <name type="scientific">Campylobacter hyointestinalis subsp. hyointestinalis</name>
    <dbReference type="NCBI Taxonomy" id="91352"/>
    <lineage>
        <taxon>Bacteria</taxon>
        <taxon>Pseudomonadati</taxon>
        <taxon>Campylobacterota</taxon>
        <taxon>Epsilonproteobacteria</taxon>
        <taxon>Campylobacterales</taxon>
        <taxon>Campylobacteraceae</taxon>
        <taxon>Campylobacter</taxon>
    </lineage>
</organism>
<dbReference type="RefSeq" id="WP_034961182.1">
    <property type="nucleotide sequence ID" value="NZ_CBCRTP010000013.1"/>
</dbReference>
<feature type="binding site" evidence="7">
    <location>
        <position position="95"/>
    </location>
    <ligand>
        <name>Ni(2+)</name>
        <dbReference type="ChEBI" id="CHEBI:49786"/>
    </ligand>
</feature>
<evidence type="ECO:0000256" key="5">
    <source>
        <dbReference type="ARBA" id="ARBA00023125"/>
    </source>
</evidence>
<dbReference type="CDD" id="cd22231">
    <property type="entry name" value="RHH_NikR_HicB-like"/>
    <property type="match status" value="1"/>
</dbReference>
<dbReference type="InterPro" id="IPR014864">
    <property type="entry name" value="TF_NikR_Ni-bd_C"/>
</dbReference>
<keyword evidence="2 7" id="KW-0533">Nickel</keyword>
<accession>A0A2S5J682</accession>
<comment type="cofactor">
    <cofactor evidence="7">
        <name>Ni(2+)</name>
        <dbReference type="ChEBI" id="CHEBI:49786"/>
    </cofactor>
    <text evidence="7">Binds 1 nickel ion per subunit.</text>
</comment>
<dbReference type="Proteomes" id="UP000052257">
    <property type="component" value="Unassembled WGS sequence"/>
</dbReference>
<feature type="domain" description="Ribbon-helix-helix protein CopG" evidence="8">
    <location>
        <begin position="9"/>
        <end position="48"/>
    </location>
</feature>
<dbReference type="InterPro" id="IPR045865">
    <property type="entry name" value="ACT-like_dom_sf"/>
</dbReference>
<dbReference type="Proteomes" id="UP000239685">
    <property type="component" value="Unassembled WGS sequence"/>
</dbReference>
<dbReference type="PANTHER" id="PTHR34719">
    <property type="entry name" value="NICKEL-RESPONSIVE REGULATOR"/>
    <property type="match status" value="1"/>
</dbReference>
<dbReference type="EMBL" id="FAVC01000001">
    <property type="protein sequence ID" value="CUU71356.1"/>
    <property type="molecule type" value="Genomic_DNA"/>
</dbReference>
<proteinExistence type="inferred from homology"/>
<dbReference type="EMBL" id="FAUW01000004">
    <property type="protein sequence ID" value="CUU85415.1"/>
    <property type="molecule type" value="Genomic_DNA"/>
</dbReference>
<feature type="domain" description="Transcription factor NikR nickel binding C-terminal" evidence="9">
    <location>
        <begin position="59"/>
        <end position="133"/>
    </location>
</feature>
<keyword evidence="14" id="KW-1185">Reference proteome</keyword>
<protein>
    <recommendedName>
        <fullName evidence="7">Putative nickel-responsive regulator</fullName>
    </recommendedName>
</protein>
<evidence type="ECO:0000256" key="6">
    <source>
        <dbReference type="ARBA" id="ARBA00023163"/>
    </source>
</evidence>
<dbReference type="NCBIfam" id="NF001884">
    <property type="entry name" value="PRK00630.1"/>
    <property type="match status" value="1"/>
</dbReference>
<evidence type="ECO:0000259" key="8">
    <source>
        <dbReference type="Pfam" id="PF01402"/>
    </source>
</evidence>
<evidence type="ECO:0000313" key="15">
    <source>
        <dbReference type="Proteomes" id="UP000052245"/>
    </source>
</evidence>
<comment type="similarity">
    <text evidence="1 7">Belongs to the transcriptional regulatory CopG/NikR family.</text>
</comment>
<dbReference type="Gene3D" id="1.10.1220.10">
    <property type="entry name" value="Met repressor-like"/>
    <property type="match status" value="1"/>
</dbReference>
<evidence type="ECO:0000256" key="4">
    <source>
        <dbReference type="ARBA" id="ARBA00023015"/>
    </source>
</evidence>
<dbReference type="EMBL" id="NIQP01000001">
    <property type="protein sequence ID" value="PPB72981.1"/>
    <property type="molecule type" value="Genomic_DNA"/>
</dbReference>
<dbReference type="InterPro" id="IPR002145">
    <property type="entry name" value="CopG"/>
</dbReference>
<dbReference type="Proteomes" id="UP000052237">
    <property type="component" value="Unassembled WGS sequence"/>
</dbReference>
<dbReference type="GO" id="GO:0003700">
    <property type="term" value="F:DNA-binding transcription factor activity"/>
    <property type="evidence" value="ECO:0007669"/>
    <property type="project" value="UniProtKB-UniRule"/>
</dbReference>
<dbReference type="InterPro" id="IPR010985">
    <property type="entry name" value="Ribbon_hlx_hlx"/>
</dbReference>
<keyword evidence="4 7" id="KW-0805">Transcription regulation</keyword>
<keyword evidence="6 7" id="KW-0804">Transcription</keyword>
<dbReference type="Pfam" id="PF01402">
    <property type="entry name" value="RHH_1"/>
    <property type="match status" value="1"/>
</dbReference>
<sequence>MDKEDKVIRFSVSLPEELLDELDKMIKTKNYASRSEFTRDLIREKIVQDSWSNEKEDLIGVLTIVYDHHQGDLMTKKMSIEHDASVNIICTNHIHIDHHNCLENMVLKGKAKEIEAFSDSIAGLKGVKFSKLARAAVPKH</sequence>
<dbReference type="GO" id="GO:0016151">
    <property type="term" value="F:nickel cation binding"/>
    <property type="evidence" value="ECO:0007669"/>
    <property type="project" value="UniProtKB-UniRule"/>
</dbReference>
<gene>
    <name evidence="13" type="ORF">CDQ78_01005</name>
    <name evidence="10" type="ORF">ERS686654_00177</name>
    <name evidence="12" type="ORF">ERS739220_01587</name>
    <name evidence="11" type="ORF">ERS739223_00252</name>
</gene>
<dbReference type="AlphaFoldDB" id="A0A2S5J682"/>
<name>A0A2S5J682_CAMHY</name>
<dbReference type="PANTHER" id="PTHR34719:SF2">
    <property type="entry name" value="NICKEL-RESPONSIVE REGULATOR"/>
    <property type="match status" value="1"/>
</dbReference>
<evidence type="ECO:0000256" key="1">
    <source>
        <dbReference type="ARBA" id="ARBA00008478"/>
    </source>
</evidence>
<comment type="caution">
    <text evidence="12">The sequence shown here is derived from an EMBL/GenBank/DDBJ whole genome shotgun (WGS) entry which is preliminary data.</text>
</comment>
<accession>A0A0S4RCB4</accession>
<dbReference type="NCBIfam" id="NF002815">
    <property type="entry name" value="PRK02967.1"/>
    <property type="match status" value="1"/>
</dbReference>
<evidence type="ECO:0000313" key="17">
    <source>
        <dbReference type="Proteomes" id="UP000239685"/>
    </source>
</evidence>
<feature type="binding site" evidence="7">
    <location>
        <position position="82"/>
    </location>
    <ligand>
        <name>Ni(2+)</name>
        <dbReference type="ChEBI" id="CHEBI:49786"/>
    </ligand>
</feature>
<dbReference type="HAMAP" id="MF_00476">
    <property type="entry name" value="NikR"/>
    <property type="match status" value="1"/>
</dbReference>
<keyword evidence="5 7" id="KW-0238">DNA-binding</keyword>
<feature type="binding site" evidence="7">
    <location>
        <position position="93"/>
    </location>
    <ligand>
        <name>Ni(2+)</name>
        <dbReference type="ChEBI" id="CHEBI:49786"/>
    </ligand>
</feature>
<dbReference type="InterPro" id="IPR027271">
    <property type="entry name" value="Acetolactate_synth/TF_NikR_C"/>
</dbReference>